<evidence type="ECO:0000256" key="1">
    <source>
        <dbReference type="SAM" id="MobiDB-lite"/>
    </source>
</evidence>
<accession>A0A319ABW2</accession>
<sequence>MPAHNNHPQTLPHLHTTFALPPPSSHTQYNTTTKPRRTTTTTTTPGPGTLFTPSTSPTISPLSSTTTSPTSSPISNPDSISSASDTRGHSPPPPPPFFALPHRVHYHYSGGGNGHHNPTQKPPVQQGQHQPPKYQHLQPQDKYQRPPQADLTTPPLSPHLVPVNNNNNNNNNNNHPARSFSSPAVLKQTEKEQQGQAQALSFLPPLEFGESPLLELSLSSLLPLSPELSPEPEQQPEQQPDPERGSSLDFTPTGLGFVASEQRYHRHHHHHHQPRLLSKIEKEVLEEQGRAAAGAVERVGLGLLEPRPFLWCARVDGGGDDRMIGRGGVFLEGIEEVLAG</sequence>
<name>A0A319ABW2_9EURO</name>
<keyword evidence="3" id="KW-1185">Reference proteome</keyword>
<feature type="compositionally biased region" description="Low complexity" evidence="1">
    <location>
        <begin position="38"/>
        <end position="85"/>
    </location>
</feature>
<feature type="compositionally biased region" description="Low complexity" evidence="1">
    <location>
        <begin position="164"/>
        <end position="174"/>
    </location>
</feature>
<dbReference type="GeneID" id="37077638"/>
<protein>
    <submittedName>
        <fullName evidence="2">Uncharacterized protein</fullName>
    </submittedName>
</protein>
<evidence type="ECO:0000313" key="3">
    <source>
        <dbReference type="Proteomes" id="UP000248349"/>
    </source>
</evidence>
<feature type="region of interest" description="Disordered" evidence="1">
    <location>
        <begin position="224"/>
        <end position="253"/>
    </location>
</feature>
<dbReference type="Proteomes" id="UP000248349">
    <property type="component" value="Unassembled WGS sequence"/>
</dbReference>
<dbReference type="EMBL" id="KZ821237">
    <property type="protein sequence ID" value="PYH44402.1"/>
    <property type="molecule type" value="Genomic_DNA"/>
</dbReference>
<proteinExistence type="predicted"/>
<organism evidence="2 3">
    <name type="scientific">Aspergillus saccharolyticus JOP 1030-1</name>
    <dbReference type="NCBI Taxonomy" id="1450539"/>
    <lineage>
        <taxon>Eukaryota</taxon>
        <taxon>Fungi</taxon>
        <taxon>Dikarya</taxon>
        <taxon>Ascomycota</taxon>
        <taxon>Pezizomycotina</taxon>
        <taxon>Eurotiomycetes</taxon>
        <taxon>Eurotiomycetidae</taxon>
        <taxon>Eurotiales</taxon>
        <taxon>Aspergillaceae</taxon>
        <taxon>Aspergillus</taxon>
        <taxon>Aspergillus subgen. Circumdati</taxon>
    </lineage>
</organism>
<dbReference type="AlphaFoldDB" id="A0A319ABW2"/>
<gene>
    <name evidence="2" type="ORF">BP01DRAFT_366538</name>
</gene>
<feature type="region of interest" description="Disordered" evidence="1">
    <location>
        <begin position="1"/>
        <end position="196"/>
    </location>
</feature>
<dbReference type="RefSeq" id="XP_025430384.1">
    <property type="nucleotide sequence ID" value="XM_025576409.1"/>
</dbReference>
<evidence type="ECO:0000313" key="2">
    <source>
        <dbReference type="EMBL" id="PYH44402.1"/>
    </source>
</evidence>
<reference evidence="2 3" key="1">
    <citation type="submission" date="2016-12" db="EMBL/GenBank/DDBJ databases">
        <title>The genomes of Aspergillus section Nigri reveals drivers in fungal speciation.</title>
        <authorList>
            <consortium name="DOE Joint Genome Institute"/>
            <person name="Vesth T.C."/>
            <person name="Nybo J."/>
            <person name="Theobald S."/>
            <person name="Brandl J."/>
            <person name="Frisvad J.C."/>
            <person name="Nielsen K.F."/>
            <person name="Lyhne E.K."/>
            <person name="Kogle M.E."/>
            <person name="Kuo A."/>
            <person name="Riley R."/>
            <person name="Clum A."/>
            <person name="Nolan M."/>
            <person name="Lipzen A."/>
            <person name="Salamov A."/>
            <person name="Henrissat B."/>
            <person name="Wiebenga A."/>
            <person name="De Vries R.P."/>
            <person name="Grigoriev I.V."/>
            <person name="Mortensen U.H."/>
            <person name="Andersen M.R."/>
            <person name="Baker S.E."/>
        </authorList>
    </citation>
    <scope>NUCLEOTIDE SEQUENCE [LARGE SCALE GENOMIC DNA]</scope>
    <source>
        <strain evidence="2 3">JOP 1030-1</strain>
    </source>
</reference>
<feature type="compositionally biased region" description="Low complexity" evidence="1">
    <location>
        <begin position="224"/>
        <end position="238"/>
    </location>
</feature>